<feature type="transmembrane region" description="Helical" evidence="1">
    <location>
        <begin position="85"/>
        <end position="104"/>
    </location>
</feature>
<dbReference type="Gene3D" id="1.20.1250.20">
    <property type="entry name" value="MFS general substrate transporter like domains"/>
    <property type="match status" value="1"/>
</dbReference>
<feature type="transmembrane region" description="Helical" evidence="1">
    <location>
        <begin position="370"/>
        <end position="392"/>
    </location>
</feature>
<feature type="transmembrane region" description="Helical" evidence="1">
    <location>
        <begin position="338"/>
        <end position="358"/>
    </location>
</feature>
<dbReference type="OrthoDB" id="6499973at2759"/>
<evidence type="ECO:0000256" key="1">
    <source>
        <dbReference type="SAM" id="Phobius"/>
    </source>
</evidence>
<evidence type="ECO:0000313" key="2">
    <source>
        <dbReference type="EMBL" id="KAJ1734639.1"/>
    </source>
</evidence>
<evidence type="ECO:0008006" key="4">
    <source>
        <dbReference type="Google" id="ProtNLM"/>
    </source>
</evidence>
<keyword evidence="1" id="KW-0472">Membrane</keyword>
<gene>
    <name evidence="2" type="ORF">LPJ61_000969</name>
</gene>
<sequence>MGYQCGRVAYTLSDYSSSLMQAFVAASLGVGLVSAHGVFQGIYQDQFADGAQAQLVALVGALQLGCFIGLRPLAAAVGARFGRHVTLALGVVLSSGGLLAAGVASEIWQLCLAQGVLVGAGASACETAGVTMSPLARDVAHWAVVGAGIGGGALALVAGALAQSLGSTALALRWLALTVFVGQLSALLLLGRWSAFVPREPAGDKLGYGAAGASGQPKVTTSAFPGPRRNVARRAWLQLTQDPGSVLGMAGDVLHSMGAPLPLLYLPSYASLLLQAGGAPLPCAAPLVLLCVASAAGAPLARALLTRHCQSPVLLLGAARAGASLAMWCLWLPAGSSWLATCSFALVYGLMLGTAGYARRIAEDDHSAPARIAPLAASAAALAGAAAAAWLVATPDRSPPFMPLIAFAAAATLAAAAATVASAACSNSKSRITSLPVTCTGW</sequence>
<feature type="transmembrane region" description="Helical" evidence="1">
    <location>
        <begin position="55"/>
        <end position="73"/>
    </location>
</feature>
<accession>A0A9W7YAV5</accession>
<feature type="transmembrane region" description="Helical" evidence="1">
    <location>
        <begin position="174"/>
        <end position="195"/>
    </location>
</feature>
<dbReference type="InterPro" id="IPR036259">
    <property type="entry name" value="MFS_trans_sf"/>
</dbReference>
<feature type="transmembrane region" description="Helical" evidence="1">
    <location>
        <begin position="279"/>
        <end position="301"/>
    </location>
</feature>
<dbReference type="EMBL" id="JANBOI010000064">
    <property type="protein sequence ID" value="KAJ1734639.1"/>
    <property type="molecule type" value="Genomic_DNA"/>
</dbReference>
<organism evidence="2 3">
    <name type="scientific">Coemansia biformis</name>
    <dbReference type="NCBI Taxonomy" id="1286918"/>
    <lineage>
        <taxon>Eukaryota</taxon>
        <taxon>Fungi</taxon>
        <taxon>Fungi incertae sedis</taxon>
        <taxon>Zoopagomycota</taxon>
        <taxon>Kickxellomycotina</taxon>
        <taxon>Kickxellomycetes</taxon>
        <taxon>Kickxellales</taxon>
        <taxon>Kickxellaceae</taxon>
        <taxon>Coemansia</taxon>
    </lineage>
</organism>
<feature type="transmembrane region" description="Helical" evidence="1">
    <location>
        <begin position="313"/>
        <end position="332"/>
    </location>
</feature>
<dbReference type="InterPro" id="IPR050327">
    <property type="entry name" value="Proton-linked_MCT"/>
</dbReference>
<keyword evidence="1" id="KW-1133">Transmembrane helix</keyword>
<reference evidence="2" key="1">
    <citation type="submission" date="2022-07" db="EMBL/GenBank/DDBJ databases">
        <title>Phylogenomic reconstructions and comparative analyses of Kickxellomycotina fungi.</title>
        <authorList>
            <person name="Reynolds N.K."/>
            <person name="Stajich J.E."/>
            <person name="Barry K."/>
            <person name="Grigoriev I.V."/>
            <person name="Crous P."/>
            <person name="Smith M.E."/>
        </authorList>
    </citation>
    <scope>NUCLEOTIDE SEQUENCE</scope>
    <source>
        <strain evidence="2">BCRC 34381</strain>
    </source>
</reference>
<feature type="transmembrane region" description="Helical" evidence="1">
    <location>
        <begin position="139"/>
        <end position="162"/>
    </location>
</feature>
<dbReference type="PANTHER" id="PTHR11360">
    <property type="entry name" value="MONOCARBOXYLATE TRANSPORTER"/>
    <property type="match status" value="1"/>
</dbReference>
<dbReference type="PANTHER" id="PTHR11360:SF284">
    <property type="entry name" value="EG:103B4.3 PROTEIN-RELATED"/>
    <property type="match status" value="1"/>
</dbReference>
<keyword evidence="3" id="KW-1185">Reference proteome</keyword>
<proteinExistence type="predicted"/>
<feature type="transmembrane region" description="Helical" evidence="1">
    <location>
        <begin position="22"/>
        <end position="43"/>
    </location>
</feature>
<protein>
    <recommendedName>
        <fullName evidence="4">MFS general substrate transporter</fullName>
    </recommendedName>
</protein>
<keyword evidence="1" id="KW-0812">Transmembrane</keyword>
<name>A0A9W7YAV5_9FUNG</name>
<comment type="caution">
    <text evidence="2">The sequence shown here is derived from an EMBL/GenBank/DDBJ whole genome shotgun (WGS) entry which is preliminary data.</text>
</comment>
<dbReference type="Proteomes" id="UP001143981">
    <property type="component" value="Unassembled WGS sequence"/>
</dbReference>
<feature type="transmembrane region" description="Helical" evidence="1">
    <location>
        <begin position="404"/>
        <end position="425"/>
    </location>
</feature>
<dbReference type="AlphaFoldDB" id="A0A9W7YAV5"/>
<evidence type="ECO:0000313" key="3">
    <source>
        <dbReference type="Proteomes" id="UP001143981"/>
    </source>
</evidence>
<dbReference type="SUPFAM" id="SSF103473">
    <property type="entry name" value="MFS general substrate transporter"/>
    <property type="match status" value="1"/>
</dbReference>